<dbReference type="GO" id="GO:0009231">
    <property type="term" value="P:riboflavin biosynthetic process"/>
    <property type="evidence" value="ECO:0007669"/>
    <property type="project" value="InterPro"/>
</dbReference>
<evidence type="ECO:0000313" key="3">
    <source>
        <dbReference type="Proteomes" id="UP000579945"/>
    </source>
</evidence>
<dbReference type="GeneID" id="95394504"/>
<dbReference type="Pfam" id="PF01872">
    <property type="entry name" value="RibD_C"/>
    <property type="match status" value="1"/>
</dbReference>
<dbReference type="PANTHER" id="PTHR38011">
    <property type="entry name" value="DIHYDROFOLATE REDUCTASE FAMILY PROTEIN (AFU_ORTHOLOGUE AFUA_8G06820)"/>
    <property type="match status" value="1"/>
</dbReference>
<evidence type="ECO:0000313" key="2">
    <source>
        <dbReference type="EMBL" id="MBB3732470.1"/>
    </source>
</evidence>
<accession>A0A7W5VF09</accession>
<proteinExistence type="predicted"/>
<dbReference type="InterPro" id="IPR024072">
    <property type="entry name" value="DHFR-like_dom_sf"/>
</dbReference>
<organism evidence="2 3">
    <name type="scientific">Nonomuraea dietziae</name>
    <dbReference type="NCBI Taxonomy" id="65515"/>
    <lineage>
        <taxon>Bacteria</taxon>
        <taxon>Bacillati</taxon>
        <taxon>Actinomycetota</taxon>
        <taxon>Actinomycetes</taxon>
        <taxon>Streptosporangiales</taxon>
        <taxon>Streptosporangiaceae</taxon>
        <taxon>Nonomuraea</taxon>
    </lineage>
</organism>
<dbReference type="InterPro" id="IPR002734">
    <property type="entry name" value="RibDG_C"/>
</dbReference>
<name>A0A7W5VF09_9ACTN</name>
<dbReference type="RefSeq" id="WP_183659469.1">
    <property type="nucleotide sequence ID" value="NZ_BAAAXX010000070.1"/>
</dbReference>
<sequence>MASRLVVSTFVSLDGVMQGPGGPGEDDSNGFPHGGWLPPHVDEGFGRIMGEQFERADGLLLGRRSYDILASHWPHVPDEEGGAKINSMAKYVATRKPMNAEWRNTQVLVGEAAQTVAELKRSTDGEILVQGSGDLIRSLQEAELVDEYRLLVFPVVLGQGKRLFAEGATPAGLKLTGATATDAGVAYLTYEWAGKPVYGSVV</sequence>
<dbReference type="Proteomes" id="UP000579945">
    <property type="component" value="Unassembled WGS sequence"/>
</dbReference>
<feature type="domain" description="Bacterial bifunctional deaminase-reductase C-terminal" evidence="1">
    <location>
        <begin position="5"/>
        <end position="186"/>
    </location>
</feature>
<dbReference type="InterPro" id="IPR050765">
    <property type="entry name" value="Riboflavin_Biosynth_HTPR"/>
</dbReference>
<evidence type="ECO:0000259" key="1">
    <source>
        <dbReference type="Pfam" id="PF01872"/>
    </source>
</evidence>
<dbReference type="PANTHER" id="PTHR38011:SF2">
    <property type="entry name" value="BIFUNCTIONAL DEAMINASE-REDUCTASE DOMAIN PROTEIN"/>
    <property type="match status" value="1"/>
</dbReference>
<dbReference type="GO" id="GO:0008703">
    <property type="term" value="F:5-amino-6-(5-phosphoribosylamino)uracil reductase activity"/>
    <property type="evidence" value="ECO:0007669"/>
    <property type="project" value="InterPro"/>
</dbReference>
<dbReference type="AlphaFoldDB" id="A0A7W5VF09"/>
<keyword evidence="3" id="KW-1185">Reference proteome</keyword>
<dbReference type="SUPFAM" id="SSF53597">
    <property type="entry name" value="Dihydrofolate reductase-like"/>
    <property type="match status" value="1"/>
</dbReference>
<dbReference type="EMBL" id="JACIBV010000001">
    <property type="protein sequence ID" value="MBB3732470.1"/>
    <property type="molecule type" value="Genomic_DNA"/>
</dbReference>
<dbReference type="Gene3D" id="3.40.430.10">
    <property type="entry name" value="Dihydrofolate Reductase, subunit A"/>
    <property type="match status" value="1"/>
</dbReference>
<protein>
    <submittedName>
        <fullName evidence="2">Dihydrofolate reductase</fullName>
    </submittedName>
</protein>
<reference evidence="2 3" key="1">
    <citation type="submission" date="2020-08" db="EMBL/GenBank/DDBJ databases">
        <title>Sequencing the genomes of 1000 actinobacteria strains.</title>
        <authorList>
            <person name="Klenk H.-P."/>
        </authorList>
    </citation>
    <scope>NUCLEOTIDE SEQUENCE [LARGE SCALE GENOMIC DNA]</scope>
    <source>
        <strain evidence="2 3">DSM 44320</strain>
    </source>
</reference>
<comment type="caution">
    <text evidence="2">The sequence shown here is derived from an EMBL/GenBank/DDBJ whole genome shotgun (WGS) entry which is preliminary data.</text>
</comment>
<gene>
    <name evidence="2" type="ORF">FHR33_008330</name>
</gene>